<organism evidence="3 4">
    <name type="scientific">Neobacillus bataviensis</name>
    <dbReference type="NCBI Taxonomy" id="220685"/>
    <lineage>
        <taxon>Bacteria</taxon>
        <taxon>Bacillati</taxon>
        <taxon>Bacillota</taxon>
        <taxon>Bacilli</taxon>
        <taxon>Bacillales</taxon>
        <taxon>Bacillaceae</taxon>
        <taxon>Neobacillus</taxon>
    </lineage>
</organism>
<evidence type="ECO:0000259" key="1">
    <source>
        <dbReference type="Pfam" id="PF07171"/>
    </source>
</evidence>
<evidence type="ECO:0000259" key="2">
    <source>
        <dbReference type="Pfam" id="PF07364"/>
    </source>
</evidence>
<sequence length="506" mass="56366">MKEYRIGIAFFYHESHSFSPIKTEIEQFRHEGYFIGNEIYDAYTGTKTEVGGFLDVLEQEKDVEIVPLVCAAAIPSGVVSTEAYSIIEKQMLQSIQQAGRLDGLLLALHGAMVVEDLFDPEEHLLGKIREFLGPRIPIATTLDMHANLSGKMIHYTPLHFGFKTYPHVDMYDQGVHAAKALMKQLKEGVNYYASFEKLLMMPPSINMRTSEGPMHKMIEWAKLAEQEAGIENVSVFGGFPYSDIPMVGASVLVVSLDPKKGEETAKRMASLFWSVKEEFIIDLPSVKEGLEMALSIEDDRPVVLADISDNPLSCGSGDTTELLREMVMLDIPETLFGGLYDPKSIELCRKAGVGKKVWLSLGGKVSPEFGEPVQVEATVMALSDGIFQNTGPFNQHLKVDLKGAAHIRVGQMDILLIGRPMSANDPAMFRHIGLEPSTKKILALKAKNHFRAAFEPIVGRIIYVDAPGVASNCLSTFTYRNIPKPIWPLDDIEYEVERRGKEQWKQ</sequence>
<dbReference type="InterPro" id="IPR015995">
    <property type="entry name" value="MlrC_N"/>
</dbReference>
<dbReference type="Pfam" id="PF07364">
    <property type="entry name" value="DUF1485"/>
    <property type="match status" value="1"/>
</dbReference>
<dbReference type="InterPro" id="IPR010799">
    <property type="entry name" value="MlrC_C"/>
</dbReference>
<dbReference type="Pfam" id="PF07171">
    <property type="entry name" value="MlrC_C"/>
    <property type="match status" value="1"/>
</dbReference>
<dbReference type="EMBL" id="VIVN01000009">
    <property type="protein sequence ID" value="TWD98608.1"/>
    <property type="molecule type" value="Genomic_DNA"/>
</dbReference>
<dbReference type="Proteomes" id="UP000319671">
    <property type="component" value="Unassembled WGS sequence"/>
</dbReference>
<feature type="domain" description="Microcystin LR degradation protein MlrC C-terminal" evidence="1">
    <location>
        <begin position="304"/>
        <end position="481"/>
    </location>
</feature>
<evidence type="ECO:0000313" key="3">
    <source>
        <dbReference type="EMBL" id="TWD98608.1"/>
    </source>
</evidence>
<proteinExistence type="predicted"/>
<reference evidence="3 4" key="1">
    <citation type="submission" date="2019-06" db="EMBL/GenBank/DDBJ databases">
        <title>Sorghum-associated microbial communities from plants grown in Nebraska, USA.</title>
        <authorList>
            <person name="Schachtman D."/>
        </authorList>
    </citation>
    <scope>NUCLEOTIDE SEQUENCE [LARGE SCALE GENOMIC DNA]</scope>
    <source>
        <strain evidence="3 4">2482</strain>
    </source>
</reference>
<name>A0A561D686_9BACI</name>
<dbReference type="AlphaFoldDB" id="A0A561D686"/>
<dbReference type="PIRSF" id="PIRSF012702">
    <property type="entry name" value="UCP012702"/>
    <property type="match status" value="1"/>
</dbReference>
<keyword evidence="4" id="KW-1185">Reference proteome</keyword>
<dbReference type="InterPro" id="IPR009197">
    <property type="entry name" value="MlrC"/>
</dbReference>
<comment type="caution">
    <text evidence="3">The sequence shown here is derived from an EMBL/GenBank/DDBJ whole genome shotgun (WGS) entry which is preliminary data.</text>
</comment>
<gene>
    <name evidence="3" type="ORF">FB550_109114</name>
</gene>
<protein>
    <submittedName>
        <fullName evidence="3">Microcystin degradation protein MlrC</fullName>
    </submittedName>
</protein>
<evidence type="ECO:0000313" key="4">
    <source>
        <dbReference type="Proteomes" id="UP000319671"/>
    </source>
</evidence>
<accession>A0A561D686</accession>
<dbReference type="RefSeq" id="WP_144566502.1">
    <property type="nucleotide sequence ID" value="NZ_VIVN01000009.1"/>
</dbReference>
<feature type="domain" description="Microcystin LR degradation protein MlrC N-terminal" evidence="2">
    <location>
        <begin position="5"/>
        <end position="293"/>
    </location>
</feature>